<evidence type="ECO:0000256" key="1">
    <source>
        <dbReference type="SAM" id="MobiDB-lite"/>
    </source>
</evidence>
<dbReference type="EMBL" id="CYRY02014950">
    <property type="protein sequence ID" value="VCW84704.1"/>
    <property type="molecule type" value="Genomic_DNA"/>
</dbReference>
<feature type="region of interest" description="Disordered" evidence="1">
    <location>
        <begin position="1"/>
        <end position="81"/>
    </location>
</feature>
<sequence length="337" mass="34776">SGLSLQEEPSCASSESPVGCGLGEEEKEEDGSRQTSGSFSPSTSSQAGGGIDHVTTKAISPAAGGHGDRCPQNTAAGSGLSELSDSCVARANNDSLLSRGTGLGPGLLEPQPLPSQEQVSVDLKPYVFSDAREPSSLESKGTSPHKDVAPSVAAICALGERAGHTTLGIHSAEPQDHRAAGEALTRSSPDRKARAEGMSPPVLPGRPSSGQRISGLVLLGSAGKTHIEIPALGPGLASSYQEEGEHKTFFPTGGHYRCGETIVSCPPLGNDSGKCRGSGLTALKDRVVTSNPGQPREAPEVPSKTVKRRGLEGLRKQTRVDVSDTSSDDEDRLVIEM</sequence>
<feature type="non-terminal residue" evidence="2">
    <location>
        <position position="337"/>
    </location>
</feature>
<dbReference type="AlphaFoldDB" id="A0A9X9LSM0"/>
<name>A0A9X9LSM0_GULGU</name>
<evidence type="ECO:0000313" key="3">
    <source>
        <dbReference type="Proteomes" id="UP000269945"/>
    </source>
</evidence>
<accession>A0A9X9LSM0</accession>
<feature type="compositionally biased region" description="Basic and acidic residues" evidence="1">
    <location>
        <begin position="309"/>
        <end position="322"/>
    </location>
</feature>
<protein>
    <submittedName>
        <fullName evidence="2">Uncharacterized protein</fullName>
    </submittedName>
</protein>
<feature type="compositionally biased region" description="Polar residues" evidence="1">
    <location>
        <begin position="71"/>
        <end position="81"/>
    </location>
</feature>
<proteinExistence type="predicted"/>
<evidence type="ECO:0000313" key="2">
    <source>
        <dbReference type="EMBL" id="VCW84704.1"/>
    </source>
</evidence>
<keyword evidence="3" id="KW-1185">Reference proteome</keyword>
<feature type="region of interest" description="Disordered" evidence="1">
    <location>
        <begin position="287"/>
        <end position="337"/>
    </location>
</feature>
<organism evidence="2 3">
    <name type="scientific">Gulo gulo</name>
    <name type="common">Wolverine</name>
    <name type="synonym">Gluton</name>
    <dbReference type="NCBI Taxonomy" id="48420"/>
    <lineage>
        <taxon>Eukaryota</taxon>
        <taxon>Metazoa</taxon>
        <taxon>Chordata</taxon>
        <taxon>Craniata</taxon>
        <taxon>Vertebrata</taxon>
        <taxon>Euteleostomi</taxon>
        <taxon>Mammalia</taxon>
        <taxon>Eutheria</taxon>
        <taxon>Laurasiatheria</taxon>
        <taxon>Carnivora</taxon>
        <taxon>Caniformia</taxon>
        <taxon>Musteloidea</taxon>
        <taxon>Mustelidae</taxon>
        <taxon>Guloninae</taxon>
        <taxon>Gulo</taxon>
    </lineage>
</organism>
<reference evidence="2 3" key="1">
    <citation type="submission" date="2018-10" db="EMBL/GenBank/DDBJ databases">
        <authorList>
            <person name="Ekblom R."/>
            <person name="Jareborg N."/>
        </authorList>
    </citation>
    <scope>NUCLEOTIDE SEQUENCE [LARGE SCALE GENOMIC DNA]</scope>
    <source>
        <tissue evidence="2">Muscle</tissue>
    </source>
</reference>
<feature type="region of interest" description="Disordered" evidence="1">
    <location>
        <begin position="167"/>
        <end position="210"/>
    </location>
</feature>
<dbReference type="PANTHER" id="PTHR47166">
    <property type="entry name" value="ZINC FINGER PROTEIN 831"/>
    <property type="match status" value="1"/>
</dbReference>
<dbReference type="PANTHER" id="PTHR47166:SF1">
    <property type="entry name" value="ZINC FINGER PROTEIN 831"/>
    <property type="match status" value="1"/>
</dbReference>
<dbReference type="Proteomes" id="UP000269945">
    <property type="component" value="Unassembled WGS sequence"/>
</dbReference>
<feature type="compositionally biased region" description="Low complexity" evidence="1">
    <location>
        <begin position="33"/>
        <end position="46"/>
    </location>
</feature>
<gene>
    <name evidence="2" type="ORF">BN2614_LOCUS3</name>
</gene>
<comment type="caution">
    <text evidence="2">The sequence shown here is derived from an EMBL/GenBank/DDBJ whole genome shotgun (WGS) entry which is preliminary data.</text>
</comment>
<feature type="region of interest" description="Disordered" evidence="1">
    <location>
        <begin position="95"/>
        <end position="127"/>
    </location>
</feature>